<keyword evidence="1" id="KW-0812">Transmembrane</keyword>
<dbReference type="Proteomes" id="UP000076486">
    <property type="component" value="Unassembled WGS sequence"/>
</dbReference>
<feature type="transmembrane region" description="Helical" evidence="1">
    <location>
        <begin position="54"/>
        <end position="71"/>
    </location>
</feature>
<keyword evidence="1" id="KW-0472">Membrane</keyword>
<evidence type="ECO:0000256" key="1">
    <source>
        <dbReference type="SAM" id="Phobius"/>
    </source>
</evidence>
<dbReference type="EMBL" id="AUYC01000037">
    <property type="protein sequence ID" value="KZN61809.1"/>
    <property type="molecule type" value="Genomic_DNA"/>
</dbReference>
<evidence type="ECO:0000313" key="3">
    <source>
        <dbReference type="Proteomes" id="UP000076486"/>
    </source>
</evidence>
<gene>
    <name evidence="2" type="ORF">N473_22135</name>
</gene>
<reference evidence="2 3" key="1">
    <citation type="submission" date="2013-07" db="EMBL/GenBank/DDBJ databases">
        <title>Comparative Genomic and Metabolomic Analysis of Twelve Strains of Pseudoalteromonas luteoviolacea.</title>
        <authorList>
            <person name="Vynne N.G."/>
            <person name="Mansson M."/>
            <person name="Gram L."/>
        </authorList>
    </citation>
    <scope>NUCLEOTIDE SEQUENCE [LARGE SCALE GENOMIC DNA]</scope>
    <source>
        <strain evidence="2 3">CPMOR-1</strain>
    </source>
</reference>
<feature type="transmembrane region" description="Helical" evidence="1">
    <location>
        <begin position="5"/>
        <end position="22"/>
    </location>
</feature>
<evidence type="ECO:0000313" key="2">
    <source>
        <dbReference type="EMBL" id="KZN61809.1"/>
    </source>
</evidence>
<dbReference type="PATRIC" id="fig|1365248.3.peg.3513"/>
<name>A0A167JXL3_9GAMM</name>
<keyword evidence="1" id="KW-1133">Transmembrane helix</keyword>
<dbReference type="AlphaFoldDB" id="A0A167JXL3"/>
<sequence>MKKFFYLVLLVLISHIISLIWWRSWMYEGFTGPPDVLAYFMLSDGERYYTLKEIEMFIVTLIILLIPYSFFKKIISKI</sequence>
<proteinExistence type="predicted"/>
<accession>A0A167JXL3</accession>
<protein>
    <submittedName>
        <fullName evidence="2">Uncharacterized protein</fullName>
    </submittedName>
</protein>
<comment type="caution">
    <text evidence="2">The sequence shown here is derived from an EMBL/GenBank/DDBJ whole genome shotgun (WGS) entry which is preliminary data.</text>
</comment>
<organism evidence="2 3">
    <name type="scientific">Pseudoalteromonas luteoviolacea CPMOR-1</name>
    <dbReference type="NCBI Taxonomy" id="1365248"/>
    <lineage>
        <taxon>Bacteria</taxon>
        <taxon>Pseudomonadati</taxon>
        <taxon>Pseudomonadota</taxon>
        <taxon>Gammaproteobacteria</taxon>
        <taxon>Alteromonadales</taxon>
        <taxon>Pseudoalteromonadaceae</taxon>
        <taxon>Pseudoalteromonas</taxon>
    </lineage>
</organism>